<gene>
    <name evidence="1" type="ORF">PS655_05656</name>
</gene>
<sequence>MKRMNIQDYEPDFSFRQCVSAINEVSDRDRMLSEIEFFKTAALAYLEHAKAGSACTIPPLRTARGEDPIVVADIKKSELVKLYEYYMVKREPGRSLYNAILVSAHDVCPLCGLATDVKTLDHYLPKANYPQLSVLPYNLVPACRDCNTDKGNPIITDPAQQHIHPYYDQACFHEDTWIKAEVTHETPCAIQYKVCPPDEWLEVNKKRASNHFDFFNIARRYRVRAAEDLGTLVDQRRGHMKNLAPEVFREQLRSVAQSQSLPANHWRKVMYRALVDDEWFCSAEL</sequence>
<evidence type="ECO:0008006" key="3">
    <source>
        <dbReference type="Google" id="ProtNLM"/>
    </source>
</evidence>
<organism evidence="1 2">
    <name type="scientific">Pseudomonas fluorescens</name>
    <dbReference type="NCBI Taxonomy" id="294"/>
    <lineage>
        <taxon>Bacteria</taxon>
        <taxon>Pseudomonadati</taxon>
        <taxon>Pseudomonadota</taxon>
        <taxon>Gammaproteobacteria</taxon>
        <taxon>Pseudomonadales</taxon>
        <taxon>Pseudomonadaceae</taxon>
        <taxon>Pseudomonas</taxon>
    </lineage>
</organism>
<name>A0A5E6XRP9_PSEFL</name>
<reference evidence="1 2" key="1">
    <citation type="submission" date="2019-09" db="EMBL/GenBank/DDBJ databases">
        <authorList>
            <person name="Chandra G."/>
            <person name="Truman W A."/>
        </authorList>
    </citation>
    <scope>NUCLEOTIDE SEQUENCE [LARGE SCALE GENOMIC DNA]</scope>
    <source>
        <strain evidence="1">PS655</strain>
    </source>
</reference>
<dbReference type="EMBL" id="CABVHJ010000028">
    <property type="protein sequence ID" value="VVN44063.1"/>
    <property type="molecule type" value="Genomic_DNA"/>
</dbReference>
<protein>
    <recommendedName>
        <fullName evidence="3">HNH endonuclease</fullName>
    </recommendedName>
</protein>
<evidence type="ECO:0000313" key="2">
    <source>
        <dbReference type="Proteomes" id="UP000327167"/>
    </source>
</evidence>
<accession>A0A5E6XRP9</accession>
<dbReference type="AlphaFoldDB" id="A0A5E6XRP9"/>
<dbReference type="Gene3D" id="1.10.30.50">
    <property type="match status" value="1"/>
</dbReference>
<dbReference type="Proteomes" id="UP000327167">
    <property type="component" value="Unassembled WGS sequence"/>
</dbReference>
<proteinExistence type="predicted"/>
<evidence type="ECO:0000313" key="1">
    <source>
        <dbReference type="EMBL" id="VVN44063.1"/>
    </source>
</evidence>
<dbReference type="RefSeq" id="WP_224794831.1">
    <property type="nucleotide sequence ID" value="NZ_CABVHJ010000028.1"/>
</dbReference>